<comment type="caution">
    <text evidence="4">The sequence shown here is derived from an EMBL/GenBank/DDBJ whole genome shotgun (WGS) entry which is preliminary data.</text>
</comment>
<dbReference type="EMBL" id="JAATJH010000009">
    <property type="protein sequence ID" value="NJC28191.1"/>
    <property type="molecule type" value="Genomic_DNA"/>
</dbReference>
<dbReference type="SUPFAM" id="SSF101262">
    <property type="entry name" value="Methenyltetrahydrofolate cyclohydrolase-like"/>
    <property type="match status" value="1"/>
</dbReference>
<keyword evidence="5" id="KW-1185">Reference proteome</keyword>
<dbReference type="RefSeq" id="WP_168039962.1">
    <property type="nucleotide sequence ID" value="NZ_JAATJH010000009.1"/>
</dbReference>
<protein>
    <submittedName>
        <fullName evidence="4">Formiminotetrahydrofolate cyclodeaminase</fullName>
    </submittedName>
</protein>
<dbReference type="InterPro" id="IPR036178">
    <property type="entry name" value="Formintransfe-cycloase-like_sf"/>
</dbReference>
<dbReference type="InterPro" id="IPR007044">
    <property type="entry name" value="Cyclodeamin/CycHdrlase"/>
</dbReference>
<reference evidence="4 5" key="1">
    <citation type="submission" date="2020-03" db="EMBL/GenBank/DDBJ databases">
        <title>Genomic Encyclopedia of Type Strains, Phase IV (KMG-IV): sequencing the most valuable type-strain genomes for metagenomic binning, comparative biology and taxonomic classification.</title>
        <authorList>
            <person name="Goeker M."/>
        </authorList>
    </citation>
    <scope>NUCLEOTIDE SEQUENCE [LARGE SCALE GENOMIC DNA]</scope>
    <source>
        <strain evidence="4 5">DSM 105096</strain>
    </source>
</reference>
<dbReference type="PANTHER" id="PTHR43236">
    <property type="entry name" value="ANTITOXIN HIGA1"/>
    <property type="match status" value="1"/>
</dbReference>
<dbReference type="Pfam" id="PF06114">
    <property type="entry name" value="Peptidase_M78"/>
    <property type="match status" value="1"/>
</dbReference>
<dbReference type="PANTHER" id="PTHR43236:SF1">
    <property type="entry name" value="BLL7220 PROTEIN"/>
    <property type="match status" value="1"/>
</dbReference>
<accession>A0ABX0XH42</accession>
<feature type="domain" description="Cyclodeaminase/cyclohydrolase" evidence="2">
    <location>
        <begin position="32"/>
        <end position="216"/>
    </location>
</feature>
<feature type="coiled-coil region" evidence="1">
    <location>
        <begin position="208"/>
        <end position="242"/>
    </location>
</feature>
<sequence length="485" mass="54884">MENYTKIAHKSSAIFALQTKSQMSPLLQLPTSELLEKFGAGNHKPGSGSAAALNGLLACEFIATVIQLTIDPGRGSKYKSIIGRCRETLVSIENKIRPRLMELFQEDSTQFDKTIKLRIQRNKAENQKIKNSRNKECLKALYKSTQIPIEIAELGVKLADFALFIAKEGFQSARGDSSVALENAIACVSGCISIVALNLSSFIGCSWTTSVKQKLKEFKNNLQRLQKSSHELQDNLEEEADRKNEVSAIFREFRSRYKAKLFISDNDIQGLVKDLQNTLWKYRDIIFSKKIPRNHIDVLRPSVVLNRLDYAFQEVETLGSADDYHEIGGIIDNRVDKVTISKMYPKEVQLFTAAHELGHALLHKGVVFHRDLPLSSPTESTNRPIEEIQSDKFAAYFLMPEKIVREIFFALLGVESVQMNESTAKCLGNMSLRDFRMKVKCCRDLSREVAKTEYFNFQPFNSLHKIFNVSVEAMAIRLEELGLVS</sequence>
<dbReference type="Gene3D" id="1.20.120.680">
    <property type="entry name" value="Formiminotetrahydrofolate cyclodeaminase monomer, up-and-down helical bundle"/>
    <property type="match status" value="1"/>
</dbReference>
<name>A0ABX0XH42_9BACT</name>
<organism evidence="4 5">
    <name type="scientific">Neolewinella antarctica</name>
    <dbReference type="NCBI Taxonomy" id="442734"/>
    <lineage>
        <taxon>Bacteria</taxon>
        <taxon>Pseudomonadati</taxon>
        <taxon>Bacteroidota</taxon>
        <taxon>Saprospiria</taxon>
        <taxon>Saprospirales</taxon>
        <taxon>Lewinellaceae</taxon>
        <taxon>Neolewinella</taxon>
    </lineage>
</organism>
<evidence type="ECO:0000313" key="5">
    <source>
        <dbReference type="Proteomes" id="UP000770785"/>
    </source>
</evidence>
<dbReference type="Proteomes" id="UP000770785">
    <property type="component" value="Unassembled WGS sequence"/>
</dbReference>
<dbReference type="Pfam" id="PF04961">
    <property type="entry name" value="FTCD_C"/>
    <property type="match status" value="1"/>
</dbReference>
<evidence type="ECO:0000259" key="2">
    <source>
        <dbReference type="Pfam" id="PF04961"/>
    </source>
</evidence>
<evidence type="ECO:0000259" key="3">
    <source>
        <dbReference type="Pfam" id="PF06114"/>
    </source>
</evidence>
<dbReference type="InterPro" id="IPR052345">
    <property type="entry name" value="Rad_response_metalloprotease"/>
</dbReference>
<evidence type="ECO:0000256" key="1">
    <source>
        <dbReference type="SAM" id="Coils"/>
    </source>
</evidence>
<keyword evidence="1" id="KW-0175">Coiled coil</keyword>
<feature type="domain" description="IrrE N-terminal-like" evidence="3">
    <location>
        <begin position="344"/>
        <end position="409"/>
    </location>
</feature>
<gene>
    <name evidence="4" type="ORF">GGR27_003712</name>
</gene>
<dbReference type="Gene3D" id="1.10.10.2910">
    <property type="match status" value="1"/>
</dbReference>
<evidence type="ECO:0000313" key="4">
    <source>
        <dbReference type="EMBL" id="NJC28191.1"/>
    </source>
</evidence>
<dbReference type="InterPro" id="IPR010359">
    <property type="entry name" value="IrrE_HExxH"/>
</dbReference>
<proteinExistence type="predicted"/>